<evidence type="ECO:0000313" key="7">
    <source>
        <dbReference type="EMBL" id="KIH54537.1"/>
    </source>
</evidence>
<evidence type="ECO:0000256" key="5">
    <source>
        <dbReference type="ARBA" id="ARBA00022729"/>
    </source>
</evidence>
<evidence type="ECO:0000256" key="3">
    <source>
        <dbReference type="ARBA" id="ARBA00022676"/>
    </source>
</evidence>
<evidence type="ECO:0000313" key="8">
    <source>
        <dbReference type="Proteomes" id="UP000054047"/>
    </source>
</evidence>
<dbReference type="Pfam" id="PF00201">
    <property type="entry name" value="UDPGT"/>
    <property type="match status" value="1"/>
</dbReference>
<reference evidence="7 8" key="1">
    <citation type="submission" date="2013-12" db="EMBL/GenBank/DDBJ databases">
        <title>Draft genome of the parsitic nematode Ancylostoma duodenale.</title>
        <authorList>
            <person name="Mitreva M."/>
        </authorList>
    </citation>
    <scope>NUCLEOTIDE SEQUENCE [LARGE SCALE GENOMIC DNA]</scope>
    <source>
        <strain evidence="7 8">Zhejiang</strain>
    </source>
</reference>
<dbReference type="Proteomes" id="UP000054047">
    <property type="component" value="Unassembled WGS sequence"/>
</dbReference>
<evidence type="ECO:0000256" key="2">
    <source>
        <dbReference type="ARBA" id="ARBA00012544"/>
    </source>
</evidence>
<dbReference type="EMBL" id="KN738945">
    <property type="protein sequence ID" value="KIH54537.1"/>
    <property type="molecule type" value="Genomic_DNA"/>
</dbReference>
<accession>A0A0C2CXG9</accession>
<keyword evidence="8" id="KW-1185">Reference proteome</keyword>
<dbReference type="InterPro" id="IPR050271">
    <property type="entry name" value="UDP-glycosyltransferase"/>
</dbReference>
<evidence type="ECO:0000256" key="4">
    <source>
        <dbReference type="ARBA" id="ARBA00022679"/>
    </source>
</evidence>
<dbReference type="OrthoDB" id="5835829at2759"/>
<protein>
    <recommendedName>
        <fullName evidence="2">glucuronosyltransferase</fullName>
        <ecNumber evidence="2">2.4.1.17</ecNumber>
    </recommendedName>
</protein>
<keyword evidence="5" id="KW-0732">Signal</keyword>
<dbReference type="EC" id="2.4.1.17" evidence="2"/>
<evidence type="ECO:0000256" key="6">
    <source>
        <dbReference type="ARBA" id="ARBA00047475"/>
    </source>
</evidence>
<keyword evidence="4" id="KW-0808">Transferase</keyword>
<dbReference type="InterPro" id="IPR002213">
    <property type="entry name" value="UDP_glucos_trans"/>
</dbReference>
<name>A0A0C2CXG9_9BILA</name>
<keyword evidence="3" id="KW-0328">Glycosyltransferase</keyword>
<comment type="catalytic activity">
    <reaction evidence="6">
        <text>glucuronate acceptor + UDP-alpha-D-glucuronate = acceptor beta-D-glucuronoside + UDP + H(+)</text>
        <dbReference type="Rhea" id="RHEA:21032"/>
        <dbReference type="ChEBI" id="CHEBI:15378"/>
        <dbReference type="ChEBI" id="CHEBI:58052"/>
        <dbReference type="ChEBI" id="CHEBI:58223"/>
        <dbReference type="ChEBI" id="CHEBI:132367"/>
        <dbReference type="ChEBI" id="CHEBI:132368"/>
        <dbReference type="EC" id="2.4.1.17"/>
    </reaction>
</comment>
<sequence length="244" mass="27526">MRAPFPSFSSCYRSAWYQKCCRSALEWLHFGGHSTSHRPSTYTELYARMRTIFEHSYLLKRLNSAANGVTDDSSDISTRATNLLFTVLSVYMHKTLAAAAEQAIIKKLGPTITPIWFQETVSNMNWILVNSEPLLDFPKPTLHNIVNLGGIGVAEPKPLSQEWENVLSLREKTILISLGSVIPSALMPEGMKKTIIEVVKSYPNITFIWKYEEPDDPLVGGVQNLILSKWTPQNDLLGRAIHFM</sequence>
<organism evidence="7 8">
    <name type="scientific">Ancylostoma duodenale</name>
    <dbReference type="NCBI Taxonomy" id="51022"/>
    <lineage>
        <taxon>Eukaryota</taxon>
        <taxon>Metazoa</taxon>
        <taxon>Ecdysozoa</taxon>
        <taxon>Nematoda</taxon>
        <taxon>Chromadorea</taxon>
        <taxon>Rhabditida</taxon>
        <taxon>Rhabditina</taxon>
        <taxon>Rhabditomorpha</taxon>
        <taxon>Strongyloidea</taxon>
        <taxon>Ancylostomatidae</taxon>
        <taxon>Ancylostomatinae</taxon>
        <taxon>Ancylostoma</taxon>
    </lineage>
</organism>
<dbReference type="GO" id="GO:0015020">
    <property type="term" value="F:glucuronosyltransferase activity"/>
    <property type="evidence" value="ECO:0007669"/>
    <property type="project" value="UniProtKB-EC"/>
</dbReference>
<dbReference type="AlphaFoldDB" id="A0A0C2CXG9"/>
<dbReference type="SUPFAM" id="SSF53756">
    <property type="entry name" value="UDP-Glycosyltransferase/glycogen phosphorylase"/>
    <property type="match status" value="1"/>
</dbReference>
<evidence type="ECO:0000256" key="1">
    <source>
        <dbReference type="ARBA" id="ARBA00009995"/>
    </source>
</evidence>
<comment type="similarity">
    <text evidence="1">Belongs to the UDP-glycosyltransferase family.</text>
</comment>
<dbReference type="PANTHER" id="PTHR48043">
    <property type="entry name" value="EG:EG0003.4 PROTEIN-RELATED"/>
    <property type="match status" value="1"/>
</dbReference>
<gene>
    <name evidence="7" type="ORF">ANCDUO_15316</name>
</gene>
<dbReference type="Gene3D" id="3.40.50.2000">
    <property type="entry name" value="Glycogen Phosphorylase B"/>
    <property type="match status" value="1"/>
</dbReference>
<proteinExistence type="inferred from homology"/>
<dbReference type="PANTHER" id="PTHR48043:SF23">
    <property type="entry name" value="UDP-GLUCURONOSYLTRANSFERASE"/>
    <property type="match status" value="1"/>
</dbReference>